<proteinExistence type="predicted"/>
<organism evidence="2 3">
    <name type="scientific">Cyclotella atomus</name>
    <dbReference type="NCBI Taxonomy" id="382360"/>
    <lineage>
        <taxon>Eukaryota</taxon>
        <taxon>Sar</taxon>
        <taxon>Stramenopiles</taxon>
        <taxon>Ochrophyta</taxon>
        <taxon>Bacillariophyta</taxon>
        <taxon>Coscinodiscophyceae</taxon>
        <taxon>Thalassiosirophycidae</taxon>
        <taxon>Stephanodiscales</taxon>
        <taxon>Stephanodiscaceae</taxon>
        <taxon>Cyclotella</taxon>
    </lineage>
</organism>
<comment type="caution">
    <text evidence="2">The sequence shown here is derived from an EMBL/GenBank/DDBJ whole genome shotgun (WGS) entry which is preliminary data.</text>
</comment>
<gene>
    <name evidence="2" type="ORF">ACHAWO_009408</name>
</gene>
<sequence length="337" mass="37643">MEVADICHSGYNQTYLVRSTGDVDENDTCASRDAFLRCGNWCYEGQLKISYQQAFETSLKDIPTLVPKIQKQGGDLSYLCKAADIPPTSTYHGPLLAFESARDAVISELTADETIAKIACLKKKHAWIDDEQVYFELVGNASHLFPDILFICSKVYSQGGVIFNIIYFEGTIYVTMEDATGGEQPLIDVNFPDISLQSIGAVLSMYDNDSPWMKLSIWQLEPNRVCIDTNLSPQNIKREADLSSDCCSCASSTTNQPVTNELMDILDDAMLDICDVLIDCGLDTMTNRGKMKSQTPEESRAFKLSILEKKLAEIKSRTKEEDEQRAWDDKGKLVNIT</sequence>
<feature type="region of interest" description="Disordered" evidence="1">
    <location>
        <begin position="318"/>
        <end position="337"/>
    </location>
</feature>
<evidence type="ECO:0000256" key="1">
    <source>
        <dbReference type="SAM" id="MobiDB-lite"/>
    </source>
</evidence>
<accession>A0ABD3PBT9</accession>
<evidence type="ECO:0000313" key="3">
    <source>
        <dbReference type="Proteomes" id="UP001530400"/>
    </source>
</evidence>
<name>A0ABD3PBT9_9STRA</name>
<dbReference type="AlphaFoldDB" id="A0ABD3PBT9"/>
<evidence type="ECO:0000313" key="2">
    <source>
        <dbReference type="EMBL" id="KAL3785574.1"/>
    </source>
</evidence>
<keyword evidence="3" id="KW-1185">Reference proteome</keyword>
<reference evidence="2 3" key="1">
    <citation type="submission" date="2024-10" db="EMBL/GenBank/DDBJ databases">
        <title>Updated reference genomes for cyclostephanoid diatoms.</title>
        <authorList>
            <person name="Roberts W.R."/>
            <person name="Alverson A.J."/>
        </authorList>
    </citation>
    <scope>NUCLEOTIDE SEQUENCE [LARGE SCALE GENOMIC DNA]</scope>
    <source>
        <strain evidence="2 3">AJA010-31</strain>
    </source>
</reference>
<protein>
    <submittedName>
        <fullName evidence="2">Uncharacterized protein</fullName>
    </submittedName>
</protein>
<dbReference type="EMBL" id="JALLPJ020000686">
    <property type="protein sequence ID" value="KAL3785574.1"/>
    <property type="molecule type" value="Genomic_DNA"/>
</dbReference>
<dbReference type="Proteomes" id="UP001530400">
    <property type="component" value="Unassembled WGS sequence"/>
</dbReference>